<dbReference type="AlphaFoldDB" id="A0A9P8XT87"/>
<organism evidence="1 2">
    <name type="scientific">Microdochium trichocladiopsis</name>
    <dbReference type="NCBI Taxonomy" id="1682393"/>
    <lineage>
        <taxon>Eukaryota</taxon>
        <taxon>Fungi</taxon>
        <taxon>Dikarya</taxon>
        <taxon>Ascomycota</taxon>
        <taxon>Pezizomycotina</taxon>
        <taxon>Sordariomycetes</taxon>
        <taxon>Xylariomycetidae</taxon>
        <taxon>Xylariales</taxon>
        <taxon>Microdochiaceae</taxon>
        <taxon>Microdochium</taxon>
    </lineage>
</organism>
<dbReference type="InterPro" id="IPR021842">
    <property type="entry name" value="DUF3435"/>
</dbReference>
<dbReference type="RefSeq" id="XP_046004270.1">
    <property type="nucleotide sequence ID" value="XM_046157627.1"/>
</dbReference>
<protein>
    <submittedName>
        <fullName evidence="1">Uncharacterized protein</fullName>
    </submittedName>
</protein>
<evidence type="ECO:0000313" key="1">
    <source>
        <dbReference type="EMBL" id="KAH7010785.1"/>
    </source>
</evidence>
<dbReference type="OrthoDB" id="4940137at2759"/>
<evidence type="ECO:0000313" key="2">
    <source>
        <dbReference type="Proteomes" id="UP000756346"/>
    </source>
</evidence>
<dbReference type="PANTHER" id="PTHR37535:SF2">
    <property type="entry name" value="FINGER DOMAIN PROTEIN, PUTATIVE (AFU_ORTHOLOGUE AFUA_6G09300)-RELATED"/>
    <property type="match status" value="1"/>
</dbReference>
<accession>A0A9P8XT87</accession>
<dbReference type="GeneID" id="70187173"/>
<comment type="caution">
    <text evidence="1">The sequence shown here is derived from an EMBL/GenBank/DDBJ whole genome shotgun (WGS) entry which is preliminary data.</text>
</comment>
<dbReference type="Pfam" id="PF11917">
    <property type="entry name" value="DUF3435"/>
    <property type="match status" value="1"/>
</dbReference>
<gene>
    <name evidence="1" type="ORF">B0I36DRAFT_356404</name>
</gene>
<dbReference type="Proteomes" id="UP000756346">
    <property type="component" value="Unassembled WGS sequence"/>
</dbReference>
<proteinExistence type="predicted"/>
<name>A0A9P8XT87_9PEZI</name>
<reference evidence="1" key="1">
    <citation type="journal article" date="2021" name="Nat. Commun.">
        <title>Genetic determinants of endophytism in the Arabidopsis root mycobiome.</title>
        <authorList>
            <person name="Mesny F."/>
            <person name="Miyauchi S."/>
            <person name="Thiergart T."/>
            <person name="Pickel B."/>
            <person name="Atanasova L."/>
            <person name="Karlsson M."/>
            <person name="Huettel B."/>
            <person name="Barry K.W."/>
            <person name="Haridas S."/>
            <person name="Chen C."/>
            <person name="Bauer D."/>
            <person name="Andreopoulos W."/>
            <person name="Pangilinan J."/>
            <person name="LaButti K."/>
            <person name="Riley R."/>
            <person name="Lipzen A."/>
            <person name="Clum A."/>
            <person name="Drula E."/>
            <person name="Henrissat B."/>
            <person name="Kohler A."/>
            <person name="Grigoriev I.V."/>
            <person name="Martin F.M."/>
            <person name="Hacquard S."/>
        </authorList>
    </citation>
    <scope>NUCLEOTIDE SEQUENCE</scope>
    <source>
        <strain evidence="1">MPI-CAGE-CH-0230</strain>
    </source>
</reference>
<dbReference type="EMBL" id="JAGTJQ010000016">
    <property type="protein sequence ID" value="KAH7010785.1"/>
    <property type="molecule type" value="Genomic_DNA"/>
</dbReference>
<keyword evidence="2" id="KW-1185">Reference proteome</keyword>
<dbReference type="PANTHER" id="PTHR37535">
    <property type="entry name" value="FLUG DOMAIN PROTEIN"/>
    <property type="match status" value="1"/>
</dbReference>
<sequence>MLEYIATVTRRKYYLRTEPKVKNHIGPDVHIYLSHFRWVRDWKNVFKIGLDRLDDATLRYFQMFTGARPHEFVHARIPNDYAIKMEYHDELDAFTDTDEEGDVVPPQGPCWVCGENDDRTHAAKKVLCWEDIKLWIIRDPFNDGGRDRLVRWKREFMHTLVFRQTIKSLEGYVKSNEPLRKDQLDNNSRNLGRAAGLLDNLTNYDYRRGNLEAIDDAFLGRGTKSPYLAIFNQLGLQIDEDAPTVVTDEMMRFLGPGIKILRLDDKVATLRTSLE</sequence>